<dbReference type="AlphaFoldDB" id="A0A397INU8"/>
<evidence type="ECO:0000313" key="2">
    <source>
        <dbReference type="Proteomes" id="UP000266861"/>
    </source>
</evidence>
<dbReference type="Proteomes" id="UP000266861">
    <property type="component" value="Unassembled WGS sequence"/>
</dbReference>
<proteinExistence type="predicted"/>
<comment type="caution">
    <text evidence="1">The sequence shown here is derived from an EMBL/GenBank/DDBJ whole genome shotgun (WGS) entry which is preliminary data.</text>
</comment>
<gene>
    <name evidence="1" type="ORF">Glove_219g8</name>
</gene>
<evidence type="ECO:0000313" key="1">
    <source>
        <dbReference type="EMBL" id="RHZ74834.1"/>
    </source>
</evidence>
<name>A0A397INU8_9GLOM</name>
<reference evidence="1 2" key="1">
    <citation type="submission" date="2018-08" db="EMBL/GenBank/DDBJ databases">
        <title>Genome and evolution of the arbuscular mycorrhizal fungus Diversispora epigaea (formerly Glomus versiforme) and its bacterial endosymbionts.</title>
        <authorList>
            <person name="Sun X."/>
            <person name="Fei Z."/>
            <person name="Harrison M."/>
        </authorList>
    </citation>
    <scope>NUCLEOTIDE SEQUENCE [LARGE SCALE GENOMIC DNA]</scope>
    <source>
        <strain evidence="1 2">IT104</strain>
    </source>
</reference>
<protein>
    <submittedName>
        <fullName evidence="1">Uncharacterized protein</fullName>
    </submittedName>
</protein>
<dbReference type="EMBL" id="PQFF01000204">
    <property type="protein sequence ID" value="RHZ74834.1"/>
    <property type="molecule type" value="Genomic_DNA"/>
</dbReference>
<sequence length="66" mass="7572">MIGKVIGKTEITIAANMPPGTKCRTWITDDWNKTVAPPKTHMYEYFDCSKMCHLMSLPWRKVDNIG</sequence>
<organism evidence="1 2">
    <name type="scientific">Diversispora epigaea</name>
    <dbReference type="NCBI Taxonomy" id="1348612"/>
    <lineage>
        <taxon>Eukaryota</taxon>
        <taxon>Fungi</taxon>
        <taxon>Fungi incertae sedis</taxon>
        <taxon>Mucoromycota</taxon>
        <taxon>Glomeromycotina</taxon>
        <taxon>Glomeromycetes</taxon>
        <taxon>Diversisporales</taxon>
        <taxon>Diversisporaceae</taxon>
        <taxon>Diversispora</taxon>
    </lineage>
</organism>
<keyword evidence="2" id="KW-1185">Reference proteome</keyword>
<accession>A0A397INU8</accession>